<keyword evidence="10 12" id="KW-0472">Membrane</keyword>
<keyword evidence="7" id="KW-0735">Signal-anchor</keyword>
<keyword evidence="9 12" id="KW-0333">Golgi apparatus</keyword>
<evidence type="ECO:0000256" key="8">
    <source>
        <dbReference type="ARBA" id="ARBA00022989"/>
    </source>
</evidence>
<dbReference type="Pfam" id="PF17039">
    <property type="entry name" value="Glyco_tran_10_N"/>
    <property type="match status" value="1"/>
</dbReference>
<organism evidence="15 16">
    <name type="scientific">Polypedilum vanderplanki</name>
    <name type="common">Sleeping chironomid midge</name>
    <dbReference type="NCBI Taxonomy" id="319348"/>
    <lineage>
        <taxon>Eukaryota</taxon>
        <taxon>Metazoa</taxon>
        <taxon>Ecdysozoa</taxon>
        <taxon>Arthropoda</taxon>
        <taxon>Hexapoda</taxon>
        <taxon>Insecta</taxon>
        <taxon>Pterygota</taxon>
        <taxon>Neoptera</taxon>
        <taxon>Endopterygota</taxon>
        <taxon>Diptera</taxon>
        <taxon>Nematocera</taxon>
        <taxon>Chironomoidea</taxon>
        <taxon>Chironomidae</taxon>
        <taxon>Chironominae</taxon>
        <taxon>Polypedilum</taxon>
        <taxon>Polypedilum</taxon>
    </lineage>
</organism>
<gene>
    <name evidence="15" type="ORF">PVAND_000268</name>
</gene>
<comment type="subcellular location">
    <subcellularLocation>
        <location evidence="1 12">Golgi apparatus</location>
        <location evidence="1 12">Golgi stack membrane</location>
        <topology evidence="1 12">Single-pass type II membrane protein</topology>
    </subcellularLocation>
</comment>
<evidence type="ECO:0000256" key="1">
    <source>
        <dbReference type="ARBA" id="ARBA00004447"/>
    </source>
</evidence>
<dbReference type="AlphaFoldDB" id="A0A9J6BKF1"/>
<protein>
    <recommendedName>
        <fullName evidence="12">Fucosyltransferase</fullName>
        <ecNumber evidence="12">2.4.1.-</ecNumber>
    </recommendedName>
</protein>
<keyword evidence="4 12" id="KW-0328">Glycosyltransferase</keyword>
<reference evidence="15" key="1">
    <citation type="submission" date="2021-03" db="EMBL/GenBank/DDBJ databases">
        <title>Chromosome level genome of the anhydrobiotic midge Polypedilum vanderplanki.</title>
        <authorList>
            <person name="Yoshida Y."/>
            <person name="Kikawada T."/>
            <person name="Gusev O."/>
        </authorList>
    </citation>
    <scope>NUCLEOTIDE SEQUENCE</scope>
    <source>
        <strain evidence="15">NIAS01</strain>
        <tissue evidence="15">Whole body or cell culture</tissue>
    </source>
</reference>
<evidence type="ECO:0000313" key="16">
    <source>
        <dbReference type="Proteomes" id="UP001107558"/>
    </source>
</evidence>
<dbReference type="FunFam" id="3.40.50.11660:FF:000006">
    <property type="entry name" value="Alpha-(1,3)-fucosyltransferase C"/>
    <property type="match status" value="1"/>
</dbReference>
<evidence type="ECO:0000256" key="5">
    <source>
        <dbReference type="ARBA" id="ARBA00022679"/>
    </source>
</evidence>
<comment type="caution">
    <text evidence="15">The sequence shown here is derived from an EMBL/GenBank/DDBJ whole genome shotgun (WGS) entry which is preliminary data.</text>
</comment>
<dbReference type="InterPro" id="IPR001503">
    <property type="entry name" value="Glyco_trans_10"/>
</dbReference>
<evidence type="ECO:0000256" key="9">
    <source>
        <dbReference type="ARBA" id="ARBA00023034"/>
    </source>
</evidence>
<dbReference type="InterPro" id="IPR031481">
    <property type="entry name" value="Glyco_tran_10_N"/>
</dbReference>
<evidence type="ECO:0000256" key="7">
    <source>
        <dbReference type="ARBA" id="ARBA00022968"/>
    </source>
</evidence>
<keyword evidence="5 12" id="KW-0808">Transferase</keyword>
<evidence type="ECO:0000256" key="2">
    <source>
        <dbReference type="ARBA" id="ARBA00004922"/>
    </source>
</evidence>
<sequence length="412" mass="48925">MSHYSDRFKLGPEKNVKPLSLSTKGKKFFTYLLIASIVILFYFASLRNFTADENIFLRPFIVKPKPMKNILFWSKYFGDTTWYSGSDEAGKEVLKSVECPVTNCFFTHDYNFLDNVTKFDAIAFHGPELIRNIVPLNRNQNQIYIFVDLEAPTAVRDLSEFENFFNLTMHYRLDSDIEFDYGKVVAINSVKAIAPSKNPNWMKVDEDFYDEEFLKIFEKKKKNIAWFVSHCETFSRRELLVEHMQNFTTIDIYGQCGPFKCPRFSDKCSKMLTDDYKFYLSFENSLCDDYVTEKLFNSMTEFVIPIVFNGANMNNFLPPKSYINANDFETVEDLVDYLNFLSENPKEYIKYFWWRQYYKILPHPVFSYALCDICKKLNDENFIETRHIYTDLNSWFRDKKCNQQAHIKFRNL</sequence>
<evidence type="ECO:0000313" key="15">
    <source>
        <dbReference type="EMBL" id="KAG5669979.1"/>
    </source>
</evidence>
<dbReference type="OrthoDB" id="427096at2759"/>
<dbReference type="EMBL" id="JADBJN010000003">
    <property type="protein sequence ID" value="KAG5669979.1"/>
    <property type="molecule type" value="Genomic_DNA"/>
</dbReference>
<dbReference type="GO" id="GO:0032580">
    <property type="term" value="C:Golgi cisterna membrane"/>
    <property type="evidence" value="ECO:0007669"/>
    <property type="project" value="UniProtKB-SubCell"/>
</dbReference>
<feature type="domain" description="Fucosyltransferase N-terminal" evidence="14">
    <location>
        <begin position="67"/>
        <end position="182"/>
    </location>
</feature>
<evidence type="ECO:0000256" key="6">
    <source>
        <dbReference type="ARBA" id="ARBA00022692"/>
    </source>
</evidence>
<evidence type="ECO:0000256" key="4">
    <source>
        <dbReference type="ARBA" id="ARBA00022676"/>
    </source>
</evidence>
<dbReference type="Proteomes" id="UP001107558">
    <property type="component" value="Chromosome 3"/>
</dbReference>
<keyword evidence="6 12" id="KW-0812">Transmembrane</keyword>
<evidence type="ECO:0000256" key="11">
    <source>
        <dbReference type="ARBA" id="ARBA00023180"/>
    </source>
</evidence>
<keyword evidence="16" id="KW-1185">Reference proteome</keyword>
<keyword evidence="8 12" id="KW-1133">Transmembrane helix</keyword>
<evidence type="ECO:0000256" key="3">
    <source>
        <dbReference type="ARBA" id="ARBA00008919"/>
    </source>
</evidence>
<evidence type="ECO:0000259" key="14">
    <source>
        <dbReference type="Pfam" id="PF17039"/>
    </source>
</evidence>
<dbReference type="Gene3D" id="3.40.50.11660">
    <property type="entry name" value="Glycosyl transferase family 10, C-terminal domain"/>
    <property type="match status" value="1"/>
</dbReference>
<evidence type="ECO:0000259" key="13">
    <source>
        <dbReference type="Pfam" id="PF00852"/>
    </source>
</evidence>
<dbReference type="SUPFAM" id="SSF53756">
    <property type="entry name" value="UDP-Glycosyltransferase/glycogen phosphorylase"/>
    <property type="match status" value="1"/>
</dbReference>
<dbReference type="Pfam" id="PF00852">
    <property type="entry name" value="Glyco_transf_10"/>
    <property type="match status" value="1"/>
</dbReference>
<dbReference type="InterPro" id="IPR038577">
    <property type="entry name" value="GT10-like_C_sf"/>
</dbReference>
<feature type="domain" description="Fucosyltransferase C-terminal" evidence="13">
    <location>
        <begin position="218"/>
        <end position="395"/>
    </location>
</feature>
<proteinExistence type="inferred from homology"/>
<evidence type="ECO:0000256" key="12">
    <source>
        <dbReference type="RuleBase" id="RU003832"/>
    </source>
</evidence>
<name>A0A9J6BKF1_POLVA</name>
<keyword evidence="11" id="KW-0325">Glycoprotein</keyword>
<comment type="similarity">
    <text evidence="3 12">Belongs to the glycosyltransferase 10 family.</text>
</comment>
<dbReference type="PANTHER" id="PTHR48438">
    <property type="entry name" value="ALPHA-(1,3)-FUCOSYLTRANSFERASE C-RELATED"/>
    <property type="match status" value="1"/>
</dbReference>
<dbReference type="InterPro" id="IPR055270">
    <property type="entry name" value="Glyco_tran_10_C"/>
</dbReference>
<accession>A0A9J6BKF1</accession>
<evidence type="ECO:0000256" key="10">
    <source>
        <dbReference type="ARBA" id="ARBA00023136"/>
    </source>
</evidence>
<dbReference type="PANTHER" id="PTHR48438:SF1">
    <property type="entry name" value="ALPHA-(1,3)-FUCOSYLTRANSFERASE C-RELATED"/>
    <property type="match status" value="1"/>
</dbReference>
<dbReference type="EC" id="2.4.1.-" evidence="12"/>
<comment type="pathway">
    <text evidence="2">Protein modification; protein glycosylation.</text>
</comment>
<dbReference type="GO" id="GO:0008417">
    <property type="term" value="F:fucosyltransferase activity"/>
    <property type="evidence" value="ECO:0007669"/>
    <property type="project" value="InterPro"/>
</dbReference>
<feature type="transmembrane region" description="Helical" evidence="12">
    <location>
        <begin position="28"/>
        <end position="46"/>
    </location>
</feature>